<reference evidence="1" key="2">
    <citation type="submission" date="2014-07" db="EMBL/GenBank/DDBJ databases">
        <authorList>
            <person name="Hull J."/>
        </authorList>
    </citation>
    <scope>NUCLEOTIDE SEQUENCE</scope>
</reference>
<dbReference type="AlphaFoldDB" id="A0A0A9WAQ4"/>
<dbReference type="Pfam" id="PF13738">
    <property type="entry name" value="Pyr_redox_3"/>
    <property type="match status" value="1"/>
</dbReference>
<name>A0A0A9WAQ4_LYGHE</name>
<dbReference type="SUPFAM" id="SSF51905">
    <property type="entry name" value="FAD/NAD(P)-binding domain"/>
    <property type="match status" value="2"/>
</dbReference>
<accession>A0A0A9WAQ4</accession>
<gene>
    <name evidence="1" type="primary">OSGIN2_1</name>
    <name evidence="2" type="synonym">OSGIN2_2</name>
    <name evidence="1" type="ORF">CM83_80786</name>
    <name evidence="2" type="ORF">CM83_80788</name>
</gene>
<dbReference type="EMBL" id="GBHO01041669">
    <property type="protein sequence ID" value="JAG01935.1"/>
    <property type="molecule type" value="Transcribed_RNA"/>
</dbReference>
<dbReference type="InterPro" id="IPR036188">
    <property type="entry name" value="FAD/NAD-bd_sf"/>
</dbReference>
<dbReference type="EMBL" id="GBHO01041667">
    <property type="protein sequence ID" value="JAG01937.1"/>
    <property type="molecule type" value="Transcribed_RNA"/>
</dbReference>
<dbReference type="PANTHER" id="PTHR15192">
    <property type="entry name" value="PROTEIN CBG05349"/>
    <property type="match status" value="1"/>
</dbReference>
<evidence type="ECO:0000313" key="1">
    <source>
        <dbReference type="EMBL" id="JAG01935.1"/>
    </source>
</evidence>
<organism evidence="1">
    <name type="scientific">Lygus hesperus</name>
    <name type="common">Western plant bug</name>
    <dbReference type="NCBI Taxonomy" id="30085"/>
    <lineage>
        <taxon>Eukaryota</taxon>
        <taxon>Metazoa</taxon>
        <taxon>Ecdysozoa</taxon>
        <taxon>Arthropoda</taxon>
        <taxon>Hexapoda</taxon>
        <taxon>Insecta</taxon>
        <taxon>Pterygota</taxon>
        <taxon>Neoptera</taxon>
        <taxon>Paraneoptera</taxon>
        <taxon>Hemiptera</taxon>
        <taxon>Heteroptera</taxon>
        <taxon>Panheteroptera</taxon>
        <taxon>Cimicomorpha</taxon>
        <taxon>Miridae</taxon>
        <taxon>Mirini</taxon>
        <taxon>Lygus</taxon>
    </lineage>
</organism>
<protein>
    <submittedName>
        <fullName evidence="1">Oxidative stress-induced growth inhibitor 2</fullName>
    </submittedName>
</protein>
<proteinExistence type="predicted"/>
<dbReference type="Gene3D" id="3.50.50.60">
    <property type="entry name" value="FAD/NAD(P)-binding domain"/>
    <property type="match status" value="1"/>
</dbReference>
<dbReference type="PANTHER" id="PTHR15192:SF8">
    <property type="entry name" value="FAD_NAD(P)-BINDING DOMAIN-CONTAINING PROTEIN"/>
    <property type="match status" value="1"/>
</dbReference>
<dbReference type="InterPro" id="IPR029731">
    <property type="entry name" value="OSGIN1/2"/>
</dbReference>
<evidence type="ECO:0000313" key="2">
    <source>
        <dbReference type="EMBL" id="JAG01937.1"/>
    </source>
</evidence>
<feature type="non-terminal residue" evidence="1">
    <location>
        <position position="1"/>
    </location>
</feature>
<reference evidence="1" key="1">
    <citation type="journal article" date="2014" name="PLoS ONE">
        <title>Transcriptome-Based Identification of ABC Transporters in the Western Tarnished Plant Bug Lygus hesperus.</title>
        <authorList>
            <person name="Hull J.J."/>
            <person name="Chaney K."/>
            <person name="Geib S.M."/>
            <person name="Fabrick J.A."/>
            <person name="Brent C.S."/>
            <person name="Walsh D."/>
            <person name="Lavine L.C."/>
        </authorList>
    </citation>
    <scope>NUCLEOTIDE SEQUENCE</scope>
</reference>
<sequence length="512" mass="55703">KKKKKMSGTCSVCEEGLCAENSFRCREVYFHYGCGSITRRCSSVDVCEMKENPLAKRLHPIYKDVVIVGNGPSGLSMSYVLAGRALTYNGRSHPDAILDAALRSTLQKDAVITESDLSSLAQCVESRGGSTPLGHLLDHLVRPGADAGLRLPPVVDWSDHPTRSLSHVVIGKGPPGGTWKKMDGRTMTLSLSSWMELPGLPLHESEVGKKERVTAEGVRVATSTIADYYQEYVHKMGLQKYQRRGIVTSVAEYDDADDVENDKKINWVVEGRDLHGRKFRYLSKYVVLACGTNDSPNRLGVPGERLPWVHHSTKDLDEFLRRQNPSKEDGPVLVVGSGLSAGDGVLCVRSHGATAFHIYRGKQGLSRWLPLTAYPEYLSVHELMTGAATCPTYRGTGSLRLARCHNGANGRRLVTLESSEGNSEVLEVSAVAILVGSAADLSFLPRDDLGLQKGAVDPRSNPLDISLTTHQLNRLANCYGVGPLAGDMFVRHILGGVVAAATHIQKTIRGIN</sequence>